<dbReference type="AlphaFoldDB" id="A0A1E5UNR4"/>
<evidence type="ECO:0008006" key="3">
    <source>
        <dbReference type="Google" id="ProtNLM"/>
    </source>
</evidence>
<feature type="non-terminal residue" evidence="1">
    <location>
        <position position="1"/>
    </location>
</feature>
<sequence length="35" mass="3622">LLGEPPSCYSVQNGASSDWGTYIFNGGSGKSPNCQ</sequence>
<comment type="caution">
    <text evidence="1">The sequence shown here is derived from an EMBL/GenBank/DDBJ whole genome shotgun (WGS) entry which is preliminary data.</text>
</comment>
<keyword evidence="2" id="KW-1185">Reference proteome</keyword>
<dbReference type="Proteomes" id="UP000095767">
    <property type="component" value="Unassembled WGS sequence"/>
</dbReference>
<protein>
    <recommendedName>
        <fullName evidence="3">Neprosin domain-containing protein</fullName>
    </recommendedName>
</protein>
<name>A0A1E5UNR4_9POAL</name>
<organism evidence="1 2">
    <name type="scientific">Dichanthelium oligosanthes</name>
    <dbReference type="NCBI Taxonomy" id="888268"/>
    <lineage>
        <taxon>Eukaryota</taxon>
        <taxon>Viridiplantae</taxon>
        <taxon>Streptophyta</taxon>
        <taxon>Embryophyta</taxon>
        <taxon>Tracheophyta</taxon>
        <taxon>Spermatophyta</taxon>
        <taxon>Magnoliopsida</taxon>
        <taxon>Liliopsida</taxon>
        <taxon>Poales</taxon>
        <taxon>Poaceae</taxon>
        <taxon>PACMAD clade</taxon>
        <taxon>Panicoideae</taxon>
        <taxon>Panicodae</taxon>
        <taxon>Paniceae</taxon>
        <taxon>Dichantheliinae</taxon>
        <taxon>Dichanthelium</taxon>
    </lineage>
</organism>
<evidence type="ECO:0000313" key="1">
    <source>
        <dbReference type="EMBL" id="OEL14435.1"/>
    </source>
</evidence>
<proteinExistence type="predicted"/>
<evidence type="ECO:0000313" key="2">
    <source>
        <dbReference type="Proteomes" id="UP000095767"/>
    </source>
</evidence>
<gene>
    <name evidence="1" type="ORF">BAE44_0024546</name>
</gene>
<accession>A0A1E5UNR4</accession>
<dbReference type="EMBL" id="LWDX02070055">
    <property type="protein sequence ID" value="OEL14435.1"/>
    <property type="molecule type" value="Genomic_DNA"/>
</dbReference>
<reference evidence="1 2" key="1">
    <citation type="submission" date="2016-09" db="EMBL/GenBank/DDBJ databases">
        <title>The draft genome of Dichanthelium oligosanthes: A C3 panicoid grass species.</title>
        <authorList>
            <person name="Studer A.J."/>
            <person name="Schnable J.C."/>
            <person name="Brutnell T.P."/>
        </authorList>
    </citation>
    <scope>NUCLEOTIDE SEQUENCE [LARGE SCALE GENOMIC DNA]</scope>
    <source>
        <strain evidence="2">cv. Kellogg 1175</strain>
        <tissue evidence="1">Leaf</tissue>
    </source>
</reference>